<gene>
    <name evidence="4" type="ORF">NTJ_01897</name>
</gene>
<evidence type="ECO:0000256" key="1">
    <source>
        <dbReference type="ARBA" id="ARBA00007797"/>
    </source>
</evidence>
<accession>A0ABN7AA22</accession>
<protein>
    <submittedName>
        <fullName evidence="4">CBF/Mak21 family</fullName>
    </submittedName>
</protein>
<feature type="domain" description="CCAAT-binding factor" evidence="3">
    <location>
        <begin position="383"/>
        <end position="589"/>
    </location>
</feature>
<dbReference type="Pfam" id="PF03914">
    <property type="entry name" value="CBF"/>
    <property type="match status" value="1"/>
</dbReference>
<evidence type="ECO:0000313" key="4">
    <source>
        <dbReference type="EMBL" id="BES89090.1"/>
    </source>
</evidence>
<keyword evidence="5" id="KW-1185">Reference proteome</keyword>
<feature type="compositionally biased region" description="Polar residues" evidence="2">
    <location>
        <begin position="849"/>
        <end position="864"/>
    </location>
</feature>
<feature type="compositionally biased region" description="Basic residues" evidence="2">
    <location>
        <begin position="887"/>
        <end position="909"/>
    </location>
</feature>
<dbReference type="PANTHER" id="PTHR12048">
    <property type="entry name" value="CCAAT-BINDING FACTOR-RELATED"/>
    <property type="match status" value="1"/>
</dbReference>
<evidence type="ECO:0000313" key="5">
    <source>
        <dbReference type="Proteomes" id="UP001307889"/>
    </source>
</evidence>
<feature type="region of interest" description="Disordered" evidence="2">
    <location>
        <begin position="727"/>
        <end position="827"/>
    </location>
</feature>
<evidence type="ECO:0000256" key="2">
    <source>
        <dbReference type="SAM" id="MobiDB-lite"/>
    </source>
</evidence>
<comment type="similarity">
    <text evidence="1">Belongs to the CBF/MAK21 family.</text>
</comment>
<dbReference type="InterPro" id="IPR016024">
    <property type="entry name" value="ARM-type_fold"/>
</dbReference>
<dbReference type="InterPro" id="IPR011989">
    <property type="entry name" value="ARM-like"/>
</dbReference>
<feature type="region of interest" description="Disordered" evidence="2">
    <location>
        <begin position="883"/>
        <end position="909"/>
    </location>
</feature>
<dbReference type="Gene3D" id="1.25.10.10">
    <property type="entry name" value="Leucine-rich Repeat Variant"/>
    <property type="match status" value="1"/>
</dbReference>
<dbReference type="InterPro" id="IPR040155">
    <property type="entry name" value="CEBPZ/Mak21-like"/>
</dbReference>
<name>A0ABN7AA22_9HEMI</name>
<feature type="compositionally biased region" description="Acidic residues" evidence="2">
    <location>
        <begin position="740"/>
        <end position="788"/>
    </location>
</feature>
<organism evidence="4 5">
    <name type="scientific">Nesidiocoris tenuis</name>
    <dbReference type="NCBI Taxonomy" id="355587"/>
    <lineage>
        <taxon>Eukaryota</taxon>
        <taxon>Metazoa</taxon>
        <taxon>Ecdysozoa</taxon>
        <taxon>Arthropoda</taxon>
        <taxon>Hexapoda</taxon>
        <taxon>Insecta</taxon>
        <taxon>Pterygota</taxon>
        <taxon>Neoptera</taxon>
        <taxon>Paraneoptera</taxon>
        <taxon>Hemiptera</taxon>
        <taxon>Heteroptera</taxon>
        <taxon>Panheteroptera</taxon>
        <taxon>Cimicomorpha</taxon>
        <taxon>Miridae</taxon>
        <taxon>Dicyphina</taxon>
        <taxon>Nesidiocoris</taxon>
    </lineage>
</organism>
<reference evidence="4 5" key="1">
    <citation type="submission" date="2023-09" db="EMBL/GenBank/DDBJ databases">
        <title>Nesidiocoris tenuis whole genome shotgun sequence.</title>
        <authorList>
            <person name="Shibata T."/>
            <person name="Shimoda M."/>
            <person name="Kobayashi T."/>
            <person name="Uehara T."/>
        </authorList>
    </citation>
    <scope>NUCLEOTIDE SEQUENCE [LARGE SCALE GENOMIC DNA]</scope>
    <source>
        <strain evidence="4 5">Japan</strain>
    </source>
</reference>
<dbReference type="PANTHER" id="PTHR12048:SF0">
    <property type="entry name" value="CCAAT_ENHANCER-BINDING PROTEIN ZETA"/>
    <property type="match status" value="1"/>
</dbReference>
<dbReference type="Proteomes" id="UP001307889">
    <property type="component" value="Chromosome 1"/>
</dbReference>
<proteinExistence type="inferred from homology"/>
<evidence type="ECO:0000259" key="3">
    <source>
        <dbReference type="Pfam" id="PF03914"/>
    </source>
</evidence>
<dbReference type="InterPro" id="IPR005612">
    <property type="entry name" value="CCAAT-binding_factor"/>
</dbReference>
<dbReference type="EMBL" id="AP028909">
    <property type="protein sequence ID" value="BES89090.1"/>
    <property type="molecule type" value="Genomic_DNA"/>
</dbReference>
<feature type="region of interest" description="Disordered" evidence="2">
    <location>
        <begin position="848"/>
        <end position="871"/>
    </location>
</feature>
<dbReference type="SUPFAM" id="SSF48371">
    <property type="entry name" value="ARM repeat"/>
    <property type="match status" value="1"/>
</dbReference>
<sequence>MGKFRKKIGKISNVHEEIASNPSKITEIDGGDDSEEEETVPKWFEEFPLKPPSTETLTEEQLASLRIEAQTVLDEETKFYVTKSSKRKGGANSAWMKTVMAKGTANDKVAASVVVVQNSPIHSLTTLNQLVNSVKVSKKKECMLIMETLCDLFVEDLLRTGLKLRPFAKQPLAKIDELTSGCARSRRRWLAAWMFEEKLKELYGNFIAAVNNVAKDTVDSNRIKAVTILNKMLIGHPEQEQVLLQSVVNKLGDPSQKVVSKVIYCLSQLLRIHPNMKQIVLDEIEKLLFRPHISQRAQYYGVCCLSQYLFSNNDRQLARNIIEIYFSFFKALIKKGDVDSRMMGALLMGVKRAYPFAKLEEGSLTQHIDTLYKLVHLSKFNIALHALCLLQEVSGSNQDRFYSALYKKLLDPSLGKSCHHAMFINLIYKSLSKDTNPERVKAIVKRLFQLCLYFPVPVVCALLYMISQLIAKRKKLLFSDVLTPQINISSNLEDDGNDDEVYLDADKSATEETTIKEENNDVAVKKDPDAESKPLRGWVHYEFDSNSWTSNNKLYDPFHRNPAYAKAEKTAYVELIELAKHFHPTVSLFISRILNQETIKYDGDPLSDFTLSRFLERFVFKNPKHASHDEQKGPDPLLASRKYYQPSGARNLNVTSSNYLQQDENDIPVDERFLYRYLKEKYELRKQAGEDDDDDNDSVASEQFEELLDKMMGGKKKDLDFMEEIGDTLQKKTKGKDKSEDSDDNEEADENSEDDAAAELDELADMSDIDVDDGEDDDEVLDFDEDEAGGGFDGDIDFSAAFDEEMTGRSKKRKKADFDSKPVKRKKSGLEGLFAPAEEFAEILEEAGTSKQKQGMHSTLSTKDNAAHKQLDWEKKRDMWVRDRGNFKKKWKGKTKNTNRSKGPKRPKH</sequence>